<dbReference type="AlphaFoldDB" id="A0A8H4PLU2"/>
<reference evidence="1 2" key="1">
    <citation type="journal article" date="2020" name="Genome Biol. Evol.">
        <title>A new high-quality draft genome assembly of the Chinese cordyceps Ophiocordyceps sinensis.</title>
        <authorList>
            <person name="Shu R."/>
            <person name="Zhang J."/>
            <person name="Meng Q."/>
            <person name="Zhang H."/>
            <person name="Zhou G."/>
            <person name="Li M."/>
            <person name="Wu P."/>
            <person name="Zhao Y."/>
            <person name="Chen C."/>
            <person name="Qin Q."/>
        </authorList>
    </citation>
    <scope>NUCLEOTIDE SEQUENCE [LARGE SCALE GENOMIC DNA]</scope>
    <source>
        <strain evidence="1 2">IOZ07</strain>
    </source>
</reference>
<keyword evidence="2" id="KW-1185">Reference proteome</keyword>
<protein>
    <submittedName>
        <fullName evidence="1">Uncharacterized protein</fullName>
    </submittedName>
</protein>
<proteinExistence type="predicted"/>
<evidence type="ECO:0000313" key="2">
    <source>
        <dbReference type="Proteomes" id="UP000557566"/>
    </source>
</evidence>
<gene>
    <name evidence="1" type="ORF">G6O67_006185</name>
</gene>
<name>A0A8H4PLU2_9HYPO</name>
<sequence length="137" mass="15321">MTNAQKAHEKDANNTIVHQRQVALVGLGLQVAQEVRRRQGVMLTMMLCRADLHNTTKVNGKYVPDLMGYHATMACKTTELEASDAHVVCHGYTKGRDEWALAAATFAGAQDDNFRLPSSGKVAWPWPRLEFFACRYL</sequence>
<dbReference type="OrthoDB" id="4955540at2759"/>
<comment type="caution">
    <text evidence="1">The sequence shown here is derived from an EMBL/GenBank/DDBJ whole genome shotgun (WGS) entry which is preliminary data.</text>
</comment>
<accession>A0A8H4PLU2</accession>
<dbReference type="EMBL" id="JAAVMX010000007">
    <property type="protein sequence ID" value="KAF4506063.1"/>
    <property type="molecule type" value="Genomic_DNA"/>
</dbReference>
<dbReference type="Proteomes" id="UP000557566">
    <property type="component" value="Unassembled WGS sequence"/>
</dbReference>
<evidence type="ECO:0000313" key="1">
    <source>
        <dbReference type="EMBL" id="KAF4506063.1"/>
    </source>
</evidence>
<organism evidence="1 2">
    <name type="scientific">Ophiocordyceps sinensis</name>
    <dbReference type="NCBI Taxonomy" id="72228"/>
    <lineage>
        <taxon>Eukaryota</taxon>
        <taxon>Fungi</taxon>
        <taxon>Dikarya</taxon>
        <taxon>Ascomycota</taxon>
        <taxon>Pezizomycotina</taxon>
        <taxon>Sordariomycetes</taxon>
        <taxon>Hypocreomycetidae</taxon>
        <taxon>Hypocreales</taxon>
        <taxon>Ophiocordycipitaceae</taxon>
        <taxon>Ophiocordyceps</taxon>
    </lineage>
</organism>